<dbReference type="PANTHER" id="PTHR47271">
    <property type="entry name" value="ARGININE DEIMINASE"/>
    <property type="match status" value="1"/>
</dbReference>
<evidence type="ECO:0000256" key="1">
    <source>
        <dbReference type="ARBA" id="ARBA00005213"/>
    </source>
</evidence>
<keyword evidence="5" id="KW-1185">Reference proteome</keyword>
<proteinExistence type="predicted"/>
<comment type="catalytic activity">
    <reaction evidence="3">
        <text>L-arginine + H2O = L-citrulline + NH4(+)</text>
        <dbReference type="Rhea" id="RHEA:19597"/>
        <dbReference type="ChEBI" id="CHEBI:15377"/>
        <dbReference type="ChEBI" id="CHEBI:28938"/>
        <dbReference type="ChEBI" id="CHEBI:32682"/>
        <dbReference type="ChEBI" id="CHEBI:57743"/>
        <dbReference type="EC" id="3.5.3.6"/>
    </reaction>
</comment>
<reference evidence="5" key="1">
    <citation type="submission" date="2015-05" db="EMBL/GenBank/DDBJ databases">
        <title>Draft genome sequencing of a biphenyl-degrading bacterium, Pseudomonas balearica KF707 (=NBRC110670).</title>
        <authorList>
            <person name="Kimura N."/>
            <person name="Hirose J."/>
            <person name="Watanabe T."/>
            <person name="Suenaga H."/>
            <person name="Fujihara H."/>
            <person name="Noguchi M."/>
            <person name="Hashimoto M."/>
            <person name="Shimodaira J."/>
            <person name="Tsuchikane K."/>
            <person name="Hosoyama A."/>
            <person name="Yamazoe A."/>
            <person name="Fujita N."/>
            <person name="Furukawa K."/>
        </authorList>
    </citation>
    <scope>NUCLEOTIDE SEQUENCE [LARGE SCALE GENOMIC DNA]</scope>
    <source>
        <strain evidence="5">DSM 10086 / NBRC 110670 / KF707</strain>
    </source>
</reference>
<dbReference type="AlphaFoldDB" id="A0AAD1FFQ4"/>
<dbReference type="KEGG" id="pfuw:KF707C_29180"/>
<keyword evidence="4" id="KW-0378">Hydrolase</keyword>
<dbReference type="RefSeq" id="WP_003449463.1">
    <property type="nucleotide sequence ID" value="NZ_AJMR01000074.1"/>
</dbReference>
<dbReference type="SUPFAM" id="SSF55909">
    <property type="entry name" value="Pentein"/>
    <property type="match status" value="1"/>
</dbReference>
<reference evidence="4 5" key="2">
    <citation type="journal article" date="2017" name="Int. J. Syst. Evol. Microbiol.">
        <title>Pseudomonas furukawaii sp. nov., a polychlorinated biphenyl-degrading bacterium isolated from biphenyl-contaminated soil in Japan.</title>
        <authorList>
            <person name="Kimura N."/>
            <person name="Watanabe T."/>
            <person name="Suenaga H."/>
            <person name="Fujihara H."/>
            <person name="Futagami T."/>
            <person name="Goto M."/>
            <person name="Hanada S."/>
            <person name="Hirose J."/>
        </authorList>
    </citation>
    <scope>NUCLEOTIDE SEQUENCE [LARGE SCALE GENOMIC DNA]</scope>
    <source>
        <strain evidence="5">DSM 10086 / NBRC 110670 / KF707</strain>
    </source>
</reference>
<protein>
    <recommendedName>
        <fullName evidence="2">arginine deiminase</fullName>
        <ecNumber evidence="2">3.5.3.6</ecNumber>
    </recommendedName>
</protein>
<name>A0AAD1FFQ4_METFU</name>
<dbReference type="Gene3D" id="3.75.10.10">
    <property type="entry name" value="L-arginine/glycine Amidinotransferase, Chain A"/>
    <property type="match status" value="1"/>
</dbReference>
<sequence length="303" mass="33724">MTPFTLKHRREGGDTPRLEHWGADSEYGVLRDVLLGPVDHYHWLETSSISRKSLRLGYRFDAAVARAQHAEMVAAYREAGVQVHLLPTDPNLKYQVFARDSSVMTPFGPIVTQMAQWWRRGEYAPVIQFYQAAGIPIYDMISAGSFEGGDFMMLQPGVILCGYTGERSQEPAVQQMQGWLEAEGWEVKRYGMDPFFVHMDALCVMLAERLAAVCVEAVEPELVDWLKAKGIEIVDIPFKDAMELGCNVVALGDGRVLLPSTSKTLKEKCLALGLKVYDPDISMIAKGGGGVHCMCQPLRRDPA</sequence>
<gene>
    <name evidence="4" type="ORF">KF707C_29180</name>
</gene>
<dbReference type="PANTHER" id="PTHR47271:SF2">
    <property type="entry name" value="ARGININE DEIMINASE"/>
    <property type="match status" value="1"/>
</dbReference>
<comment type="pathway">
    <text evidence="1">Amino-acid degradation; L-arginine degradation via ADI pathway; carbamoyl phosphate from L-arginine: step 1/2.</text>
</comment>
<dbReference type="GO" id="GO:0019546">
    <property type="term" value="P:L-arginine deiminase pathway"/>
    <property type="evidence" value="ECO:0007669"/>
    <property type="project" value="TreeGrafter"/>
</dbReference>
<dbReference type="GO" id="GO:0016990">
    <property type="term" value="F:arginine deiminase activity"/>
    <property type="evidence" value="ECO:0007669"/>
    <property type="project" value="UniProtKB-EC"/>
</dbReference>
<evidence type="ECO:0000313" key="4">
    <source>
        <dbReference type="EMBL" id="BAU74606.1"/>
    </source>
</evidence>
<dbReference type="EMBL" id="AP014862">
    <property type="protein sequence ID" value="BAU74606.1"/>
    <property type="molecule type" value="Genomic_DNA"/>
</dbReference>
<dbReference type="EC" id="3.5.3.6" evidence="2"/>
<evidence type="ECO:0000313" key="5">
    <source>
        <dbReference type="Proteomes" id="UP000218554"/>
    </source>
</evidence>
<evidence type="ECO:0000256" key="3">
    <source>
        <dbReference type="ARBA" id="ARBA00049429"/>
    </source>
</evidence>
<accession>A0AAD1FFQ4</accession>
<dbReference type="Pfam" id="PF19420">
    <property type="entry name" value="DDAH_eukar"/>
    <property type="match status" value="1"/>
</dbReference>
<organism evidence="4 5">
    <name type="scientific">Metapseudomonas furukawaii</name>
    <name type="common">Pseudomonas furukawaii</name>
    <dbReference type="NCBI Taxonomy" id="1149133"/>
    <lineage>
        <taxon>Bacteria</taxon>
        <taxon>Pseudomonadati</taxon>
        <taxon>Pseudomonadota</taxon>
        <taxon>Gammaproteobacteria</taxon>
        <taxon>Pseudomonadales</taxon>
        <taxon>Pseudomonadaceae</taxon>
        <taxon>Metapseudomonas</taxon>
    </lineage>
</organism>
<evidence type="ECO:0000256" key="2">
    <source>
        <dbReference type="ARBA" id="ARBA00012171"/>
    </source>
</evidence>
<dbReference type="Proteomes" id="UP000218554">
    <property type="component" value="Chromosome"/>
</dbReference>